<proteinExistence type="predicted"/>
<evidence type="ECO:0000313" key="2">
    <source>
        <dbReference type="Proteomes" id="UP001362999"/>
    </source>
</evidence>
<sequence>MLSLRFQQSTPSLLSYWSDNMSVGPNLPLHTLSKPAIRFLYQLQVKKFIKATEKYPLSEYTMEVFDSYLRYKYISSATKCMIIEHLHARLESLELEECFSTMEMVFRCSPGLVDPQEWTSFSDLLSIRVFSFQDVASTKLHNWVKKNLRREVWAALKYFSFTYRHCVSSYYLATIMPEITKSLRFIEFEDIPSFMSNGLSLIANIHDISARTAAFDAIFQRTWVKYWPPKIEDFTLDIFTPYTGIDANFSMQLLDEIAAAGSSDRARISIMESLADQQDLVPNLLQDAACRFGMCEALANLAQTEAASIIMLELKLHLFLVQLLSDANPVVSQCAALRVLDRICVWFEGAEAVVFETDMLQIAKKLFRSEETFLATGHCLRAIAQHNSTYPSILSDSELIKPLVLCLSKYQYEFEYGDSDSDTL</sequence>
<accession>A0AAW0A399</accession>
<dbReference type="Proteomes" id="UP001362999">
    <property type="component" value="Unassembled WGS sequence"/>
</dbReference>
<dbReference type="SUPFAM" id="SSF48371">
    <property type="entry name" value="ARM repeat"/>
    <property type="match status" value="1"/>
</dbReference>
<comment type="caution">
    <text evidence="1">The sequence shown here is derived from an EMBL/GenBank/DDBJ whole genome shotgun (WGS) entry which is preliminary data.</text>
</comment>
<organism evidence="1 2">
    <name type="scientific">Favolaschia claudopus</name>
    <dbReference type="NCBI Taxonomy" id="2862362"/>
    <lineage>
        <taxon>Eukaryota</taxon>
        <taxon>Fungi</taxon>
        <taxon>Dikarya</taxon>
        <taxon>Basidiomycota</taxon>
        <taxon>Agaricomycotina</taxon>
        <taxon>Agaricomycetes</taxon>
        <taxon>Agaricomycetidae</taxon>
        <taxon>Agaricales</taxon>
        <taxon>Marasmiineae</taxon>
        <taxon>Mycenaceae</taxon>
        <taxon>Favolaschia</taxon>
    </lineage>
</organism>
<dbReference type="Gene3D" id="1.25.10.10">
    <property type="entry name" value="Leucine-rich Repeat Variant"/>
    <property type="match status" value="1"/>
</dbReference>
<dbReference type="InterPro" id="IPR016024">
    <property type="entry name" value="ARM-type_fold"/>
</dbReference>
<evidence type="ECO:0000313" key="1">
    <source>
        <dbReference type="EMBL" id="KAK7000286.1"/>
    </source>
</evidence>
<dbReference type="EMBL" id="JAWWNJ010000089">
    <property type="protein sequence ID" value="KAK7000286.1"/>
    <property type="molecule type" value="Genomic_DNA"/>
</dbReference>
<dbReference type="AlphaFoldDB" id="A0AAW0A399"/>
<name>A0AAW0A399_9AGAR</name>
<protein>
    <submittedName>
        <fullName evidence="1">Uncharacterized protein</fullName>
    </submittedName>
</protein>
<reference evidence="1 2" key="1">
    <citation type="journal article" date="2024" name="J Genomics">
        <title>Draft genome sequencing and assembly of Favolaschia claudopus CIRM-BRFM 2984 isolated from oak limbs.</title>
        <authorList>
            <person name="Navarro D."/>
            <person name="Drula E."/>
            <person name="Chaduli D."/>
            <person name="Cazenave R."/>
            <person name="Ahrendt S."/>
            <person name="Wang J."/>
            <person name="Lipzen A."/>
            <person name="Daum C."/>
            <person name="Barry K."/>
            <person name="Grigoriev I.V."/>
            <person name="Favel A."/>
            <person name="Rosso M.N."/>
            <person name="Martin F."/>
        </authorList>
    </citation>
    <scope>NUCLEOTIDE SEQUENCE [LARGE SCALE GENOMIC DNA]</scope>
    <source>
        <strain evidence="1 2">CIRM-BRFM 2984</strain>
    </source>
</reference>
<dbReference type="InterPro" id="IPR011989">
    <property type="entry name" value="ARM-like"/>
</dbReference>
<gene>
    <name evidence="1" type="ORF">R3P38DRAFT_3617052</name>
</gene>
<keyword evidence="2" id="KW-1185">Reference proteome</keyword>